<dbReference type="SUPFAM" id="SSF52540">
    <property type="entry name" value="P-loop containing nucleoside triphosphate hydrolases"/>
    <property type="match status" value="1"/>
</dbReference>
<dbReference type="Pfam" id="PF02841">
    <property type="entry name" value="GBP_C"/>
    <property type="match status" value="1"/>
</dbReference>
<evidence type="ECO:0000256" key="4">
    <source>
        <dbReference type="PROSITE-ProRule" id="PRU01052"/>
    </source>
</evidence>
<proteinExistence type="inferred from homology"/>
<gene>
    <name evidence="7" type="ORF">SCF082_LOCUS52686</name>
</gene>
<keyword evidence="1" id="KW-0547">Nucleotide-binding</keyword>
<keyword evidence="3" id="KW-0342">GTP-binding</keyword>
<comment type="caution">
    <text evidence="7">The sequence shown here is derived from an EMBL/GenBank/DDBJ whole genome shotgun (WGS) entry which is preliminary data.</text>
</comment>
<evidence type="ECO:0000259" key="6">
    <source>
        <dbReference type="PROSITE" id="PS51715"/>
    </source>
</evidence>
<evidence type="ECO:0000256" key="5">
    <source>
        <dbReference type="SAM" id="Coils"/>
    </source>
</evidence>
<feature type="domain" description="GB1/RHD3-type G" evidence="6">
    <location>
        <begin position="33"/>
        <end position="250"/>
    </location>
</feature>
<organism evidence="7 8">
    <name type="scientific">Durusdinium trenchii</name>
    <dbReference type="NCBI Taxonomy" id="1381693"/>
    <lineage>
        <taxon>Eukaryota</taxon>
        <taxon>Sar</taxon>
        <taxon>Alveolata</taxon>
        <taxon>Dinophyceae</taxon>
        <taxon>Suessiales</taxon>
        <taxon>Symbiodiniaceae</taxon>
        <taxon>Durusdinium</taxon>
    </lineage>
</organism>
<comment type="similarity">
    <text evidence="4">Belongs to the TRAFAC class dynamin-like GTPase superfamily. GB1/RHD3 GTPase family.</text>
</comment>
<dbReference type="InterPro" id="IPR015894">
    <property type="entry name" value="Guanylate-bd_N"/>
</dbReference>
<dbReference type="PROSITE" id="PS51715">
    <property type="entry name" value="G_GB1_RHD3"/>
    <property type="match status" value="1"/>
</dbReference>
<protein>
    <submittedName>
        <fullName evidence="7">Guanylate-binding protein 1 (GTP-binding protein 2) (GBP-2) (Guanine nucleotide-binding protein 2) (Interferon-induced guanylate-binding protein 2) (p67)</fullName>
    </submittedName>
</protein>
<dbReference type="EMBL" id="CAXAMM010044209">
    <property type="protein sequence ID" value="CAK9113682.1"/>
    <property type="molecule type" value="Genomic_DNA"/>
</dbReference>
<dbReference type="Proteomes" id="UP001642464">
    <property type="component" value="Unassembled WGS sequence"/>
</dbReference>
<evidence type="ECO:0000313" key="8">
    <source>
        <dbReference type="Proteomes" id="UP001642464"/>
    </source>
</evidence>
<dbReference type="Pfam" id="PF02263">
    <property type="entry name" value="GBP"/>
    <property type="match status" value="1"/>
</dbReference>
<dbReference type="InterPro" id="IPR027417">
    <property type="entry name" value="P-loop_NTPase"/>
</dbReference>
<sequence>MAGRSAQLVRQRGDDGGLEACAEGVALLRSLGDRPIKVVCVAGNYRSGKSTLLNRLIAALGSSGKFDVGNTTASCTRGIWVFAVEDWVILDSEGLASVDQDETYDAKVFTLGLLLSSFFLFNSMGVIDESAIDRLYMVAKLAQKISKDNKIAFRLLWVLRDFSLSLEDFKGDENAYLEDALSDRKAARRGTAGSNEQRSELRRVFRNRQCRTLVRPVLEEADLRRLDTLPESDLRPEFVRGMHGIFDTIKAETGTKKMAGQSLSGPMLALFLSSCLEAINGGAVPNIKKSFEYIAEQTYREIKERGEQQYKEEMNHVVAASWREFAEVHENARASALALFLEPGVLETAQRPAMMRALDDALREACMVEWDRFSRRSVQATEAFVATAAPREADPDTAVEALLSLPEDLGPERHDVVSKFALNDLVRARLLPAQASLQAEVDHQQERVVQLEDLLQDFEATKEALAQERQALAVQTADKARLAAQLEASLAASTALSKRTDAMEDKLDQTRQTLQEKMEALQQETTQTNVLREELSSQQANLDMLRKELQDILTAAGKQQEEFDMAQAEAEELRVRLEVALCLRDIVHDVETAVLTGAKDRITEERAALHAKLQDFFMRASTLPDYYQDQVFCSETGLLEYF</sequence>
<evidence type="ECO:0000256" key="3">
    <source>
        <dbReference type="ARBA" id="ARBA00023134"/>
    </source>
</evidence>
<dbReference type="SUPFAM" id="SSF48340">
    <property type="entry name" value="Interferon-induced guanylate-binding protein 1 (GBP1), C-terminal domain"/>
    <property type="match status" value="1"/>
</dbReference>
<dbReference type="InterPro" id="IPR030386">
    <property type="entry name" value="G_GB1_RHD3_dom"/>
</dbReference>
<keyword evidence="2" id="KW-0378">Hydrolase</keyword>
<keyword evidence="5" id="KW-0175">Coiled coil</keyword>
<evidence type="ECO:0000256" key="2">
    <source>
        <dbReference type="ARBA" id="ARBA00022801"/>
    </source>
</evidence>
<evidence type="ECO:0000313" key="7">
    <source>
        <dbReference type="EMBL" id="CAK9113682.1"/>
    </source>
</evidence>
<name>A0ABP0SMQ2_9DINO</name>
<feature type="coiled-coil region" evidence="5">
    <location>
        <begin position="434"/>
        <end position="475"/>
    </location>
</feature>
<keyword evidence="8" id="KW-1185">Reference proteome</keyword>
<dbReference type="InterPro" id="IPR036543">
    <property type="entry name" value="Guanylate-bd_C_sf"/>
</dbReference>
<dbReference type="Gene3D" id="3.40.50.300">
    <property type="entry name" value="P-loop containing nucleotide triphosphate hydrolases"/>
    <property type="match status" value="1"/>
</dbReference>
<dbReference type="InterPro" id="IPR003191">
    <property type="entry name" value="Guanylate-bd/ATL_C"/>
</dbReference>
<dbReference type="Gene3D" id="1.20.1000.10">
    <property type="entry name" value="Guanylate-binding protein, C-terminal domain"/>
    <property type="match status" value="1"/>
</dbReference>
<feature type="coiled-coil region" evidence="5">
    <location>
        <begin position="500"/>
        <end position="576"/>
    </location>
</feature>
<reference evidence="7 8" key="1">
    <citation type="submission" date="2024-02" db="EMBL/GenBank/DDBJ databases">
        <authorList>
            <person name="Chen Y."/>
            <person name="Shah S."/>
            <person name="Dougan E. K."/>
            <person name="Thang M."/>
            <person name="Chan C."/>
        </authorList>
    </citation>
    <scope>NUCLEOTIDE SEQUENCE [LARGE SCALE GENOMIC DNA]</scope>
</reference>
<dbReference type="PANTHER" id="PTHR10751">
    <property type="entry name" value="GUANYLATE BINDING PROTEIN"/>
    <property type="match status" value="1"/>
</dbReference>
<accession>A0ABP0SMQ2</accession>
<evidence type="ECO:0000256" key="1">
    <source>
        <dbReference type="ARBA" id="ARBA00022741"/>
    </source>
</evidence>